<comment type="catalytic activity">
    <reaction evidence="8">
        <text>oxidized coenzyme F420-0 + GTP + L-glutamate = oxidized coenzyme F420-1 + GDP + phosphate + H(+)</text>
        <dbReference type="Rhea" id="RHEA:30555"/>
        <dbReference type="ChEBI" id="CHEBI:15378"/>
        <dbReference type="ChEBI" id="CHEBI:29985"/>
        <dbReference type="ChEBI" id="CHEBI:37565"/>
        <dbReference type="ChEBI" id="CHEBI:43474"/>
        <dbReference type="ChEBI" id="CHEBI:58189"/>
        <dbReference type="ChEBI" id="CHEBI:59907"/>
        <dbReference type="ChEBI" id="CHEBI:59920"/>
        <dbReference type="EC" id="6.3.2.31"/>
    </reaction>
</comment>
<proteinExistence type="inferred from homology"/>
<feature type="binding site" evidence="8">
    <location>
        <begin position="212"/>
        <end position="219"/>
    </location>
    <ligand>
        <name>GTP</name>
        <dbReference type="ChEBI" id="CHEBI:37565"/>
    </ligand>
</feature>
<feature type="binding site" evidence="8">
    <location>
        <begin position="40"/>
        <end position="41"/>
    </location>
    <ligand>
        <name>GTP</name>
        <dbReference type="ChEBI" id="CHEBI:37565"/>
    </ligand>
</feature>
<dbReference type="NCBIfam" id="TIGR01916">
    <property type="entry name" value="F420_cofE"/>
    <property type="match status" value="1"/>
</dbReference>
<accession>A0A419WKI4</accession>
<feature type="domain" description="Coenzyme F420:L-glutamate ligase-like" evidence="9">
    <location>
        <begin position="9"/>
        <end position="225"/>
    </location>
</feature>
<dbReference type="GO" id="GO:0046872">
    <property type="term" value="F:metal ion binding"/>
    <property type="evidence" value="ECO:0007669"/>
    <property type="project" value="UniProtKB-KW"/>
</dbReference>
<dbReference type="RefSeq" id="WP_120245187.1">
    <property type="nucleotide sequence ID" value="NZ_RAPO01000002.1"/>
</dbReference>
<evidence type="ECO:0000256" key="3">
    <source>
        <dbReference type="ARBA" id="ARBA00022741"/>
    </source>
</evidence>
<dbReference type="EMBL" id="RAPO01000002">
    <property type="protein sequence ID" value="RKD95978.1"/>
    <property type="molecule type" value="Genomic_DNA"/>
</dbReference>
<dbReference type="GO" id="GO:0005525">
    <property type="term" value="F:GTP binding"/>
    <property type="evidence" value="ECO:0007669"/>
    <property type="project" value="UniProtKB-KW"/>
</dbReference>
<dbReference type="InterPro" id="IPR008225">
    <property type="entry name" value="F420-0_g-glutamyl_ligase"/>
</dbReference>
<dbReference type="OrthoDB" id="11383at2157"/>
<keyword evidence="4 8" id="KW-0460">Magnesium</keyword>
<dbReference type="GO" id="GO:0052618">
    <property type="term" value="F:coenzyme F420-0:L-glutamate ligase activity"/>
    <property type="evidence" value="ECO:0007669"/>
    <property type="project" value="UniProtKB-UniRule"/>
</dbReference>
<reference evidence="10 11" key="1">
    <citation type="submission" date="2018-09" db="EMBL/GenBank/DDBJ databases">
        <title>Genomic Encyclopedia of Archaeal and Bacterial Type Strains, Phase II (KMG-II): from individual species to whole genera.</title>
        <authorList>
            <person name="Goeker M."/>
        </authorList>
    </citation>
    <scope>NUCLEOTIDE SEQUENCE [LARGE SCALE GENOMIC DNA]</scope>
    <source>
        <strain evidence="10 11">DSM 13151</strain>
    </source>
</reference>
<gene>
    <name evidence="8" type="primary">cofE</name>
    <name evidence="10" type="ORF">ATJ93_2841</name>
</gene>
<feature type="binding site" evidence="8">
    <location>
        <position position="156"/>
    </location>
    <ligand>
        <name>a divalent metal cation</name>
        <dbReference type="ChEBI" id="CHEBI:60240"/>
        <label>1</label>
    </ligand>
</feature>
<evidence type="ECO:0000256" key="2">
    <source>
        <dbReference type="ARBA" id="ARBA00022723"/>
    </source>
</evidence>
<evidence type="ECO:0000259" key="9">
    <source>
        <dbReference type="Pfam" id="PF01996"/>
    </source>
</evidence>
<evidence type="ECO:0000256" key="8">
    <source>
        <dbReference type="HAMAP-Rule" id="MF_01258"/>
    </source>
</evidence>
<keyword evidence="6 8" id="KW-0342">GTP-binding</keyword>
<evidence type="ECO:0000313" key="11">
    <source>
        <dbReference type="Proteomes" id="UP000283805"/>
    </source>
</evidence>
<dbReference type="Proteomes" id="UP000283805">
    <property type="component" value="Unassembled WGS sequence"/>
</dbReference>
<dbReference type="Gene3D" id="3.90.1660.10">
    <property type="entry name" value="CofE-like domain"/>
    <property type="match status" value="1"/>
</dbReference>
<dbReference type="Gene3D" id="3.30.1330.100">
    <property type="entry name" value="CofE-like"/>
    <property type="match status" value="1"/>
</dbReference>
<evidence type="ECO:0000313" key="10">
    <source>
        <dbReference type="EMBL" id="RKD95978.1"/>
    </source>
</evidence>
<comment type="subunit">
    <text evidence="8">Homodimer.</text>
</comment>
<dbReference type="NCBIfam" id="NF009809">
    <property type="entry name" value="PRK13293.1"/>
    <property type="match status" value="1"/>
</dbReference>
<comment type="cofactor">
    <cofactor evidence="8">
        <name>Mg(2+)</name>
        <dbReference type="ChEBI" id="CHEBI:18420"/>
    </cofactor>
    <cofactor evidence="8">
        <name>Mn(2+)</name>
        <dbReference type="ChEBI" id="CHEBI:29035"/>
    </cofactor>
    <text evidence="8">Binds 2 divalent metal cations per subunit. The ions could be magnesium and/or manganese.</text>
</comment>
<keyword evidence="7 8" id="KW-0464">Manganese</keyword>
<keyword evidence="11" id="KW-1185">Reference proteome</keyword>
<dbReference type="SUPFAM" id="SSF144010">
    <property type="entry name" value="CofE-like"/>
    <property type="match status" value="1"/>
</dbReference>
<dbReference type="GO" id="GO:0052619">
    <property type="term" value="F:coenzyme F420-1:gamma-L-glutamate ligase activity"/>
    <property type="evidence" value="ECO:0007669"/>
    <property type="project" value="UniProtKB-UniRule"/>
</dbReference>
<dbReference type="InterPro" id="IPR002847">
    <property type="entry name" value="F420-0_gamma-glut_ligase-dom"/>
</dbReference>
<dbReference type="UniPathway" id="UPA00071"/>
<comment type="catalytic activity">
    <reaction evidence="8">
        <text>oxidized coenzyme F420-1 + GTP + L-glutamate = oxidized coenzyme F420-2 + GDP + phosphate + H(+)</text>
        <dbReference type="Rhea" id="RHEA:30523"/>
        <dbReference type="ChEBI" id="CHEBI:15378"/>
        <dbReference type="ChEBI" id="CHEBI:29985"/>
        <dbReference type="ChEBI" id="CHEBI:37565"/>
        <dbReference type="ChEBI" id="CHEBI:43474"/>
        <dbReference type="ChEBI" id="CHEBI:57922"/>
        <dbReference type="ChEBI" id="CHEBI:58189"/>
        <dbReference type="ChEBI" id="CHEBI:59920"/>
        <dbReference type="EC" id="6.3.2.34"/>
    </reaction>
</comment>
<comment type="pathway">
    <text evidence="8">Cofactor biosynthesis; coenzyme F420 biosynthesis.</text>
</comment>
<comment type="caution">
    <text evidence="10">The sequence shown here is derived from an EMBL/GenBank/DDBJ whole genome shotgun (WGS) entry which is preliminary data.</text>
</comment>
<dbReference type="EC" id="6.3.2.34" evidence="8"/>
<feature type="binding site" evidence="8">
    <location>
        <position position="157"/>
    </location>
    <ligand>
        <name>a divalent metal cation</name>
        <dbReference type="ChEBI" id="CHEBI:60240"/>
        <label>2</label>
    </ligand>
</feature>
<name>A0A419WKI4_9EURY</name>
<protein>
    <recommendedName>
        <fullName evidence="8">Coenzyme F420:L-glutamate ligase</fullName>
        <ecNumber evidence="8">6.3.2.31</ecNumber>
        <ecNumber evidence="8">6.3.2.34</ecNumber>
    </recommendedName>
    <alternativeName>
        <fullName evidence="8">Coenzyme F420-0:L-glutamate ligase</fullName>
    </alternativeName>
    <alternativeName>
        <fullName evidence="8">Coenzyme F420-1:gamma-L-glutamate ligase</fullName>
    </alternativeName>
</protein>
<keyword evidence="3 8" id="KW-0547">Nucleotide-binding</keyword>
<evidence type="ECO:0000256" key="7">
    <source>
        <dbReference type="ARBA" id="ARBA00023211"/>
    </source>
</evidence>
<dbReference type="PANTHER" id="PTHR47917:SF1">
    <property type="entry name" value="COENZYME F420:L-GLUTAMATE LIGASE"/>
    <property type="match status" value="1"/>
</dbReference>
<evidence type="ECO:0000256" key="5">
    <source>
        <dbReference type="ARBA" id="ARBA00022958"/>
    </source>
</evidence>
<feature type="binding site" evidence="8">
    <location>
        <position position="118"/>
    </location>
    <ligand>
        <name>GTP</name>
        <dbReference type="ChEBI" id="CHEBI:37565"/>
    </ligand>
</feature>
<feature type="binding site" evidence="8">
    <location>
        <position position="214"/>
    </location>
    <ligand>
        <name>a divalent metal cation</name>
        <dbReference type="ChEBI" id="CHEBI:60240"/>
        <label>2</label>
    </ligand>
</feature>
<dbReference type="PANTHER" id="PTHR47917">
    <property type="match status" value="1"/>
</dbReference>
<keyword evidence="5 8" id="KW-0630">Potassium</keyword>
<evidence type="ECO:0000256" key="4">
    <source>
        <dbReference type="ARBA" id="ARBA00022842"/>
    </source>
</evidence>
<feature type="binding site" evidence="8">
    <location>
        <position position="45"/>
    </location>
    <ligand>
        <name>GTP</name>
        <dbReference type="ChEBI" id="CHEBI:37565"/>
    </ligand>
</feature>
<feature type="binding site" evidence="8">
    <location>
        <begin position="9"/>
        <end position="12"/>
    </location>
    <ligand>
        <name>GTP</name>
        <dbReference type="ChEBI" id="CHEBI:37565"/>
    </ligand>
</feature>
<sequence>MELTPVADLPEIRPGDDIAALVAERVGDDVAPGDVLTIASTIVSKAEGRTADLEDYPVSARAQEIADKIAELTAEEKDPRFAQAVLEESTEVLIDCPFLLTETRFGHICVNAGIDRSNVPGHDLLLLPKRPSESAERIRAGLEERGIEDVAVIVTDTCGRPFRHGQRGVAIGWAGMPASRDWRGETDRDGHELEVTVQSVVDELSAAANLVTGEGAGGTPAVVVSDWDFGDLEGSDELFRSVEDDLVRQALREWEFDG</sequence>
<comment type="function">
    <text evidence="8">Catalyzes the GTP-dependent successive addition of two or more gamma-linked L-glutamates to the L-lactyl phosphodiester of 7,8-didemethyl-8-hydroxy-5-deazariboflavin (F420-0) to form coenzyme F420-0-glutamyl-glutamate (F420-2) or polyglutamated F420 derivatives.</text>
</comment>
<dbReference type="InterPro" id="IPR023659">
    <property type="entry name" value="F420_ligase_CofE_arc"/>
</dbReference>
<comment type="similarity">
    <text evidence="8">Belongs to the CofE family.</text>
</comment>
<organism evidence="10 11">
    <name type="scientific">Halopiger aswanensis</name>
    <dbReference type="NCBI Taxonomy" id="148449"/>
    <lineage>
        <taxon>Archaea</taxon>
        <taxon>Methanobacteriati</taxon>
        <taxon>Methanobacteriota</taxon>
        <taxon>Stenosarchaea group</taxon>
        <taxon>Halobacteria</taxon>
        <taxon>Halobacteriales</taxon>
        <taxon>Natrialbaceae</taxon>
        <taxon>Halopiger</taxon>
    </lineage>
</organism>
<dbReference type="GO" id="GO:0052645">
    <property type="term" value="P:F420-0 metabolic process"/>
    <property type="evidence" value="ECO:0007669"/>
    <property type="project" value="UniProtKB-UniRule"/>
</dbReference>
<evidence type="ECO:0000256" key="6">
    <source>
        <dbReference type="ARBA" id="ARBA00023134"/>
    </source>
</evidence>
<keyword evidence="1 8" id="KW-0436">Ligase</keyword>
<dbReference type="EC" id="6.3.2.31" evidence="8"/>
<dbReference type="AlphaFoldDB" id="A0A419WKI4"/>
<keyword evidence="2 8" id="KW-0479">Metal-binding</keyword>
<feature type="binding site" evidence="8">
    <location>
        <position position="115"/>
    </location>
    <ligand>
        <name>a divalent metal cation</name>
        <dbReference type="ChEBI" id="CHEBI:60240"/>
        <label>1</label>
    </ligand>
</feature>
<comment type="cofactor">
    <cofactor evidence="8">
        <name>K(+)</name>
        <dbReference type="ChEBI" id="CHEBI:29103"/>
    </cofactor>
    <text evidence="8">Monovalent cation. The ion could be potassium.</text>
</comment>
<dbReference type="HAMAP" id="MF_01258">
    <property type="entry name" value="F420_ligase_CofE"/>
    <property type="match status" value="1"/>
</dbReference>
<dbReference type="Pfam" id="PF01996">
    <property type="entry name" value="F420_ligase"/>
    <property type="match status" value="1"/>
</dbReference>
<evidence type="ECO:0000256" key="1">
    <source>
        <dbReference type="ARBA" id="ARBA00022598"/>
    </source>
</evidence>